<dbReference type="AlphaFoldDB" id="A0A086TIX1"/>
<protein>
    <recommendedName>
        <fullName evidence="3">F-box domain-containing protein</fullName>
    </recommendedName>
</protein>
<name>A0A086TIX1_9FUNG</name>
<dbReference type="OrthoDB" id="2355586at2759"/>
<dbReference type="SUPFAM" id="SSF52047">
    <property type="entry name" value="RNI-like"/>
    <property type="match status" value="1"/>
</dbReference>
<dbReference type="Proteomes" id="UP000243308">
    <property type="component" value="Unassembled WGS sequence"/>
</dbReference>
<dbReference type="InterPro" id="IPR032675">
    <property type="entry name" value="LRR_dom_sf"/>
</dbReference>
<proteinExistence type="predicted"/>
<evidence type="ECO:0008006" key="3">
    <source>
        <dbReference type="Google" id="ProtNLM"/>
    </source>
</evidence>
<dbReference type="EMBL" id="KN042435">
    <property type="protein sequence ID" value="KFH61898.1"/>
    <property type="molecule type" value="Genomic_DNA"/>
</dbReference>
<keyword evidence="2" id="KW-1185">Reference proteome</keyword>
<evidence type="ECO:0000313" key="1">
    <source>
        <dbReference type="EMBL" id="KFH61898.1"/>
    </source>
</evidence>
<dbReference type="Gene3D" id="3.80.10.10">
    <property type="entry name" value="Ribonuclease Inhibitor"/>
    <property type="match status" value="1"/>
</dbReference>
<reference evidence="1 2" key="1">
    <citation type="submission" date="2011-02" db="EMBL/GenBank/DDBJ databases">
        <title>The Genome Sequence of Mortierella verticillata NRRL 6337.</title>
        <authorList>
            <consortium name="The Broad Institute Genome Sequencing Platform"/>
            <person name="Russ C."/>
            <person name="Cuomo C."/>
            <person name="Burger G."/>
            <person name="Gray M.W."/>
            <person name="Holland P.W.H."/>
            <person name="King N."/>
            <person name="Lang F.B.F."/>
            <person name="Roger A.J."/>
            <person name="Ruiz-Trillo I."/>
            <person name="Young S.K."/>
            <person name="Zeng Q."/>
            <person name="Gargeya S."/>
            <person name="Alvarado L."/>
            <person name="Berlin A."/>
            <person name="Chapman S.B."/>
            <person name="Chen Z."/>
            <person name="Freedman E."/>
            <person name="Gellesch M."/>
            <person name="Goldberg J."/>
            <person name="Griggs A."/>
            <person name="Gujja S."/>
            <person name="Heilman E."/>
            <person name="Heiman D."/>
            <person name="Howarth C."/>
            <person name="Mehta T."/>
            <person name="Neiman D."/>
            <person name="Pearson M."/>
            <person name="Roberts A."/>
            <person name="Saif S."/>
            <person name="Shea T."/>
            <person name="Shenoy N."/>
            <person name="Sisk P."/>
            <person name="Stolte C."/>
            <person name="Sykes S."/>
            <person name="White J."/>
            <person name="Yandava C."/>
            <person name="Haas B."/>
            <person name="Nusbaum C."/>
            <person name="Birren B."/>
        </authorList>
    </citation>
    <scope>NUCLEOTIDE SEQUENCE [LARGE SCALE GENOMIC DNA]</scope>
    <source>
        <strain evidence="1 2">NRRL 6337</strain>
    </source>
</reference>
<organism evidence="1 2">
    <name type="scientific">Podila verticillata NRRL 6337</name>
    <dbReference type="NCBI Taxonomy" id="1069443"/>
    <lineage>
        <taxon>Eukaryota</taxon>
        <taxon>Fungi</taxon>
        <taxon>Fungi incertae sedis</taxon>
        <taxon>Mucoromycota</taxon>
        <taxon>Mortierellomycotina</taxon>
        <taxon>Mortierellomycetes</taxon>
        <taxon>Mortierellales</taxon>
        <taxon>Mortierellaceae</taxon>
        <taxon>Podila</taxon>
    </lineage>
</organism>
<evidence type="ECO:0000313" key="2">
    <source>
        <dbReference type="Proteomes" id="UP000243308"/>
    </source>
</evidence>
<gene>
    <name evidence="1" type="ORF">MVEG_12232</name>
</gene>
<sequence length="808" mass="91599">MDPGWAGPRLPNELLLMVADHFHDDPQTLCTLLFVDRFFFHAAVPLLYSNPFKFVRSRNKHKLTELILASVLHTQRKHSQSRPSTSSAKEFTVAGFLARFGLLPVDGCAPSPLLQDAFSGVSPTTTDYAQHLKVELPKEEHNSKIDSILRTKPRLAKADSLTTVFDIRGQEIQVQRWVANTTATKRFYSRHPAECVWKRLSALLIQCYPASISALHLGVYDSHWLLPLADKLERLHTVHLQRAKAMEEDHLQDTMSFICKNRIAFPQKRPIYLRFDSEWNTPRVCDPPQGMREFKREQQWPRVALYEAVGSPVHMNASPCPRFYEDVSSSMRLNSLDSFVDMDRRRFKYGESLFQQAFLWRCQNLRALQLVVSDPKLFSWAMDVPAGLASRERGTRFPSKLQELNLRLHTGTAVLKDAIAAYGQSLRKLKIRADVQAVHHRVMDPAVFGDWKLPLVRKIEIEVAPNSIIHIGDFCGPLMETFKFTVNNTRPGPEPILIPTGKPDRLAPVWRLPRLKTLQLQGAAARQFNYGSLDHCPNLEILRLTTSSYDYLSGPVATVQPVTHDNDCFQATDCSNIGPSNQEVRWKSDWILSKLRNLELAGSPCAAFRLEWLKGCPALTCLKLISHNDLEPNVLLCRNDDSSTVSIASPTDDQLSTLQTRSRLGNSLTCVTLEGPWIISEDALLTLLTNYAPKVTELRVERIDKDPIPSSDTVTWHGSWLLRSFRKAMKIHQGAAQSAGGNGGRATMSPTRWGKLRYFACAYNLSWDDKEALGLNGISLFEVDHYKMTGKLIFKMGHQHYIRKKDMI</sequence>
<accession>A0A086TIX1</accession>